<reference evidence="2 3" key="1">
    <citation type="submission" date="2019-07" db="EMBL/GenBank/DDBJ databases">
        <title>Genome sequence of 2 isolates from Red Sea Mangroves.</title>
        <authorList>
            <person name="Sefrji F."/>
            <person name="Michoud G."/>
            <person name="Merlino G."/>
            <person name="Daffonchio D."/>
        </authorList>
    </citation>
    <scope>NUCLEOTIDE SEQUENCE [LARGE SCALE GENOMIC DNA]</scope>
    <source>
        <strain evidence="2 3">R1DC41</strain>
    </source>
</reference>
<protein>
    <submittedName>
        <fullName evidence="2">HD domain-containing protein</fullName>
    </submittedName>
</protein>
<name>A0A7S8CAY3_9BACI</name>
<gene>
    <name evidence="2" type="ORF">G8O30_06475</name>
</gene>
<dbReference type="SUPFAM" id="SSF109604">
    <property type="entry name" value="HD-domain/PDEase-like"/>
    <property type="match status" value="1"/>
</dbReference>
<dbReference type="Pfam" id="PF01966">
    <property type="entry name" value="HD"/>
    <property type="match status" value="1"/>
</dbReference>
<accession>A0A7S8CAY3</accession>
<dbReference type="Gene3D" id="1.20.58.1910">
    <property type="match status" value="1"/>
</dbReference>
<dbReference type="InterPro" id="IPR006674">
    <property type="entry name" value="HD_domain"/>
</dbReference>
<dbReference type="Proteomes" id="UP000593626">
    <property type="component" value="Chromosome"/>
</dbReference>
<dbReference type="Gene3D" id="1.10.472.50">
    <property type="entry name" value="HD-domain/PDEase-like"/>
    <property type="match status" value="1"/>
</dbReference>
<dbReference type="PANTHER" id="PTHR33594">
    <property type="entry name" value="SUPERFAMILY HYDROLASE, PUTATIVE (AFU_ORTHOLOGUE AFUA_1G03035)-RELATED"/>
    <property type="match status" value="1"/>
</dbReference>
<dbReference type="KEGG" id="mcui:G8O30_06475"/>
<proteinExistence type="predicted"/>
<sequence>MNLMKDRLLMDVQKIAFESLRDDTTGHAMDHMNRVVQNALLIMKGMNVDEVVVLVSCYVHDCIDEKLVEDVEKASKQLERQLYSIGLSKEQVMQVMHIIRNLSFSKREISEPLSDEGKVVQDADRLDAIGAVGIARTFQYSGSKGNVLYDSTIPLPVEDREIGQNARHSTLHHFYDKLLLIKDNMNTKNGKKLAMERHKTLEQFLLQFMKEWNGVG</sequence>
<evidence type="ECO:0000259" key="1">
    <source>
        <dbReference type="Pfam" id="PF01966"/>
    </source>
</evidence>
<dbReference type="AlphaFoldDB" id="A0A7S8CAY3"/>
<organism evidence="2 3">
    <name type="scientific">Mangrovibacillus cuniculi</name>
    <dbReference type="NCBI Taxonomy" id="2593652"/>
    <lineage>
        <taxon>Bacteria</taxon>
        <taxon>Bacillati</taxon>
        <taxon>Bacillota</taxon>
        <taxon>Bacilli</taxon>
        <taxon>Bacillales</taxon>
        <taxon>Bacillaceae</taxon>
        <taxon>Mangrovibacillus</taxon>
    </lineage>
</organism>
<evidence type="ECO:0000313" key="3">
    <source>
        <dbReference type="Proteomes" id="UP000593626"/>
    </source>
</evidence>
<dbReference type="PANTHER" id="PTHR33594:SF1">
    <property type="entry name" value="HD_PDEASE DOMAIN-CONTAINING PROTEIN"/>
    <property type="match status" value="1"/>
</dbReference>
<dbReference type="RefSeq" id="WP_239674160.1">
    <property type="nucleotide sequence ID" value="NZ_CP049742.1"/>
</dbReference>
<keyword evidence="3" id="KW-1185">Reference proteome</keyword>
<feature type="domain" description="HD" evidence="1">
    <location>
        <begin position="30"/>
        <end position="128"/>
    </location>
</feature>
<dbReference type="EMBL" id="CP049742">
    <property type="protein sequence ID" value="QPC46630.1"/>
    <property type="molecule type" value="Genomic_DNA"/>
</dbReference>
<evidence type="ECO:0000313" key="2">
    <source>
        <dbReference type="EMBL" id="QPC46630.1"/>
    </source>
</evidence>